<dbReference type="Proteomes" id="UP000070352">
    <property type="component" value="Unassembled WGS sequence"/>
</dbReference>
<evidence type="ECO:0000313" key="2">
    <source>
        <dbReference type="EMBL" id="KXG42967.1"/>
    </source>
</evidence>
<protein>
    <recommendedName>
        <fullName evidence="4">Prolipoprotein diacylglyceryl transferase</fullName>
    </recommendedName>
</protein>
<sequence length="239" mass="28011">MDANQILSLGPLQIPVNWLILFAGLLIAVFITEKIARKRNWEKEKWSDLLLILFLSFLIVYKFGWILFDLKRVIQNPGIIIWTSGSTASLWLAFILSALVLIYKIKKERYPIYDFFELSWLTLTITLFLYYLFIMDYGKVTSFIFGVSLEGESSYLYHPVNWYKAFWLGLLLIIRFGIWSKLDENHLMLLYVAFGMGLLIISIFDVSMQLYFGLTVEQWFFLIIALIGGIGLLRKKRNE</sequence>
<dbReference type="STRING" id="1413211.U473_02185"/>
<accession>A0A135L238</accession>
<dbReference type="EMBL" id="LSKU01000001">
    <property type="protein sequence ID" value="KXG42967.1"/>
    <property type="molecule type" value="Genomic_DNA"/>
</dbReference>
<feature type="transmembrane region" description="Helical" evidence="1">
    <location>
        <begin position="155"/>
        <end position="174"/>
    </location>
</feature>
<feature type="transmembrane region" description="Helical" evidence="1">
    <location>
        <begin position="16"/>
        <end position="36"/>
    </location>
</feature>
<comment type="caution">
    <text evidence="2">The sequence shown here is derived from an EMBL/GenBank/DDBJ whole genome shotgun (WGS) entry which is preliminary data.</text>
</comment>
<dbReference type="OrthoDB" id="2968208at2"/>
<reference evidence="2 3" key="1">
    <citation type="submission" date="2016-02" db="EMBL/GenBank/DDBJ databases">
        <title>Draft Genome for Tepidibacillus decaturensis nov. sp. Strain Z9, an Anaerobic, Moderately Thermophilic and Heterotrophic Bacterium from Deep Subsurface of the Illinois Basin, USA.</title>
        <authorList>
            <person name="Dong Y."/>
            <person name="Chang J.Y."/>
            <person name="Sanford R."/>
            <person name="Fouke B.W."/>
        </authorList>
    </citation>
    <scope>NUCLEOTIDE SEQUENCE [LARGE SCALE GENOMIC DNA]</scope>
    <source>
        <strain evidence="2 3">Z9</strain>
    </source>
</reference>
<feature type="transmembrane region" description="Helical" evidence="1">
    <location>
        <begin position="115"/>
        <end position="135"/>
    </location>
</feature>
<feature type="transmembrane region" description="Helical" evidence="1">
    <location>
        <begin position="48"/>
        <end position="68"/>
    </location>
</feature>
<name>A0A135L238_9BACI</name>
<dbReference type="RefSeq" id="WP_068722916.1">
    <property type="nucleotide sequence ID" value="NZ_LSKU01000001.1"/>
</dbReference>
<keyword evidence="1" id="KW-0472">Membrane</keyword>
<evidence type="ECO:0000256" key="1">
    <source>
        <dbReference type="SAM" id="Phobius"/>
    </source>
</evidence>
<evidence type="ECO:0008006" key="4">
    <source>
        <dbReference type="Google" id="ProtNLM"/>
    </source>
</evidence>
<evidence type="ECO:0000313" key="3">
    <source>
        <dbReference type="Proteomes" id="UP000070352"/>
    </source>
</evidence>
<organism evidence="2 3">
    <name type="scientific">Tepidibacillus decaturensis</name>
    <dbReference type="NCBI Taxonomy" id="1413211"/>
    <lineage>
        <taxon>Bacteria</taxon>
        <taxon>Bacillati</taxon>
        <taxon>Bacillota</taxon>
        <taxon>Bacilli</taxon>
        <taxon>Bacillales</taxon>
        <taxon>Bacillaceae</taxon>
        <taxon>Tepidibacillus</taxon>
    </lineage>
</organism>
<keyword evidence="1" id="KW-0812">Transmembrane</keyword>
<dbReference type="AlphaFoldDB" id="A0A135L238"/>
<proteinExistence type="predicted"/>
<feature type="transmembrane region" description="Helical" evidence="1">
    <location>
        <begin position="210"/>
        <end position="233"/>
    </location>
</feature>
<gene>
    <name evidence="2" type="ORF">U473_02185</name>
</gene>
<feature type="transmembrane region" description="Helical" evidence="1">
    <location>
        <begin position="186"/>
        <end position="204"/>
    </location>
</feature>
<keyword evidence="3" id="KW-1185">Reference proteome</keyword>
<keyword evidence="1" id="KW-1133">Transmembrane helix</keyword>
<feature type="transmembrane region" description="Helical" evidence="1">
    <location>
        <begin position="80"/>
        <end position="103"/>
    </location>
</feature>